<comment type="subcellular location">
    <subcellularLocation>
        <location evidence="1">Endoplasmic reticulum membrane</location>
        <topology evidence="1">Multi-pass membrane protein</topology>
    </subcellularLocation>
</comment>
<feature type="transmembrane region" description="Helical" evidence="9">
    <location>
        <begin position="167"/>
        <end position="194"/>
    </location>
</feature>
<organism evidence="11">
    <name type="scientific">Puccinia triticina (isolate 1-1 / race 1 (BBBD))</name>
    <name type="common">Brown leaf rust fungus</name>
    <dbReference type="NCBI Taxonomy" id="630390"/>
    <lineage>
        <taxon>Eukaryota</taxon>
        <taxon>Fungi</taxon>
        <taxon>Dikarya</taxon>
        <taxon>Basidiomycota</taxon>
        <taxon>Pucciniomycotina</taxon>
        <taxon>Pucciniomycetes</taxon>
        <taxon>Pucciniales</taxon>
        <taxon>Pucciniaceae</taxon>
        <taxon>Puccinia</taxon>
    </lineage>
</organism>
<evidence type="ECO:0000256" key="4">
    <source>
        <dbReference type="ARBA" id="ARBA00022824"/>
    </source>
</evidence>
<evidence type="ECO:0000313" key="13">
    <source>
        <dbReference type="Proteomes" id="UP000005240"/>
    </source>
</evidence>
<gene>
    <name evidence="11" type="ORF">PTTG_25315</name>
</gene>
<comment type="similarity">
    <text evidence="7">Belongs to the type 2 lipid phosphate phosphatase family.</text>
</comment>
<protein>
    <submittedName>
        <fullName evidence="12">AcidPPc domain-containing protein</fullName>
    </submittedName>
</protein>
<feature type="transmembrane region" description="Helical" evidence="9">
    <location>
        <begin position="364"/>
        <end position="385"/>
    </location>
</feature>
<dbReference type="Pfam" id="PF01569">
    <property type="entry name" value="PAP2"/>
    <property type="match status" value="1"/>
</dbReference>
<feature type="transmembrane region" description="Helical" evidence="9">
    <location>
        <begin position="334"/>
        <end position="352"/>
    </location>
</feature>
<dbReference type="OrthoDB" id="301434at2759"/>
<name>A0A180H595_PUCT1</name>
<evidence type="ECO:0000256" key="9">
    <source>
        <dbReference type="SAM" id="Phobius"/>
    </source>
</evidence>
<dbReference type="GO" id="GO:0042392">
    <property type="term" value="F:sphingosine-1-phosphate phosphatase activity"/>
    <property type="evidence" value="ECO:0007669"/>
    <property type="project" value="TreeGrafter"/>
</dbReference>
<dbReference type="InterPro" id="IPR036938">
    <property type="entry name" value="PAP2/HPO_sf"/>
</dbReference>
<evidence type="ECO:0000256" key="1">
    <source>
        <dbReference type="ARBA" id="ARBA00004477"/>
    </source>
</evidence>
<keyword evidence="4" id="KW-0256">Endoplasmic reticulum</keyword>
<reference evidence="12" key="4">
    <citation type="submission" date="2025-05" db="UniProtKB">
        <authorList>
            <consortium name="EnsemblFungi"/>
        </authorList>
    </citation>
    <scope>IDENTIFICATION</scope>
    <source>
        <strain evidence="12">isolate 1-1 / race 1 (BBBD)</strain>
    </source>
</reference>
<dbReference type="Gene3D" id="1.20.144.10">
    <property type="entry name" value="Phosphatidic acid phosphatase type 2/haloperoxidase"/>
    <property type="match status" value="1"/>
</dbReference>
<evidence type="ECO:0000256" key="8">
    <source>
        <dbReference type="SAM" id="MobiDB-lite"/>
    </source>
</evidence>
<evidence type="ECO:0000256" key="5">
    <source>
        <dbReference type="ARBA" id="ARBA00022989"/>
    </source>
</evidence>
<evidence type="ECO:0000259" key="10">
    <source>
        <dbReference type="SMART" id="SM00014"/>
    </source>
</evidence>
<feature type="transmembrane region" description="Helical" evidence="9">
    <location>
        <begin position="245"/>
        <end position="266"/>
    </location>
</feature>
<feature type="compositionally biased region" description="Low complexity" evidence="8">
    <location>
        <begin position="115"/>
        <end position="147"/>
    </location>
</feature>
<evidence type="ECO:0000256" key="7">
    <source>
        <dbReference type="ARBA" id="ARBA00038324"/>
    </source>
</evidence>
<dbReference type="SMART" id="SM00014">
    <property type="entry name" value="acidPPc"/>
    <property type="match status" value="1"/>
</dbReference>
<keyword evidence="5 9" id="KW-1133">Transmembrane helix</keyword>
<feature type="domain" description="Phosphatidic acid phosphatase type 2/haloperoxidase" evidence="10">
    <location>
        <begin position="204"/>
        <end position="318"/>
    </location>
</feature>
<sequence>MTAPLVTPRNPANTGAATVTAFPFAKARMRYKEDRRPTIPEPLKEKFLLDLLAPAEAHFDANPGGVTYANLAMPEADVLTALGAWFDDPTGDELKRTDLSKDGLNQSPCHPLSPSPGNHSSSVSSSTKLRSQPGHVSSAPSSSGPVGLQPDHVYRSQLSPWRFKIRLALLVTLNKEMTILELIQLLILALPLIFWLGDHHFERSPVYILGMSVYFTGILKDLLCIPRPYSLPIQRLAISNCASKYGFPSSHSAISASTFLMGLQYALHVQSIVQQLTLFLGLILYGFLFVFGRVYCGMHLIQDVACGWTIGVFAWTIHQVFGEVVKQWATSTQASVPLVLIFCGLILTAAHPQPVDDCPCFEDSTAFVAVSVGAMNFAMLVTLYLPELDDDDFSLCQRIQISLNNHPIAIFDLADYLYHDWTS</sequence>
<dbReference type="VEuPathDB" id="FungiDB:PTTG_25315"/>
<dbReference type="STRING" id="630390.A0A180H595"/>
<keyword evidence="3" id="KW-0378">Hydrolase</keyword>
<keyword evidence="2 9" id="KW-0812">Transmembrane</keyword>
<evidence type="ECO:0000313" key="12">
    <source>
        <dbReference type="EnsemblFungi" id="PTTG_25315-t43_1-p1"/>
    </source>
</evidence>
<feature type="region of interest" description="Disordered" evidence="8">
    <location>
        <begin position="94"/>
        <end position="147"/>
    </location>
</feature>
<evidence type="ECO:0000256" key="2">
    <source>
        <dbReference type="ARBA" id="ARBA00022692"/>
    </source>
</evidence>
<reference evidence="11" key="1">
    <citation type="submission" date="2009-11" db="EMBL/GenBank/DDBJ databases">
        <authorList>
            <consortium name="The Broad Institute Genome Sequencing Platform"/>
            <person name="Ward D."/>
            <person name="Feldgarden M."/>
            <person name="Earl A."/>
            <person name="Young S.K."/>
            <person name="Zeng Q."/>
            <person name="Koehrsen M."/>
            <person name="Alvarado L."/>
            <person name="Berlin A."/>
            <person name="Bochicchio J."/>
            <person name="Borenstein D."/>
            <person name="Chapman S.B."/>
            <person name="Chen Z."/>
            <person name="Engels R."/>
            <person name="Freedman E."/>
            <person name="Gellesch M."/>
            <person name="Goldberg J."/>
            <person name="Griggs A."/>
            <person name="Gujja S."/>
            <person name="Heilman E."/>
            <person name="Heiman D."/>
            <person name="Hepburn T."/>
            <person name="Howarth C."/>
            <person name="Jen D."/>
            <person name="Larson L."/>
            <person name="Lewis B."/>
            <person name="Mehta T."/>
            <person name="Park D."/>
            <person name="Pearson M."/>
            <person name="Roberts A."/>
            <person name="Saif S."/>
            <person name="Shea T."/>
            <person name="Shenoy N."/>
            <person name="Sisk P."/>
            <person name="Stolte C."/>
            <person name="Sykes S."/>
            <person name="Thomson T."/>
            <person name="Walk T."/>
            <person name="White J."/>
            <person name="Yandava C."/>
            <person name="Izard J."/>
            <person name="Baranova O.V."/>
            <person name="Blanton J.M."/>
            <person name="Tanner A.C."/>
            <person name="Dewhirst F.E."/>
            <person name="Haas B."/>
            <person name="Nusbaum C."/>
            <person name="Birren B."/>
        </authorList>
    </citation>
    <scope>NUCLEOTIDE SEQUENCE [LARGE SCALE GENOMIC DNA]</scope>
    <source>
        <strain evidence="11">1-1 BBBD Race 1</strain>
    </source>
</reference>
<dbReference type="Proteomes" id="UP000005240">
    <property type="component" value="Unassembled WGS sequence"/>
</dbReference>
<dbReference type="PANTHER" id="PTHR14969:SF28">
    <property type="entry name" value="DIHYDROSPHINGOSINE 1-PHOSPHATE PHOSPHATASE LCB3-RELATED"/>
    <property type="match status" value="1"/>
</dbReference>
<keyword evidence="6 9" id="KW-0472">Membrane</keyword>
<dbReference type="EMBL" id="ADAS02000002">
    <property type="protein sequence ID" value="OAV99838.1"/>
    <property type="molecule type" value="Genomic_DNA"/>
</dbReference>
<proteinExistence type="inferred from homology"/>
<evidence type="ECO:0000256" key="6">
    <source>
        <dbReference type="ARBA" id="ARBA00023136"/>
    </source>
</evidence>
<evidence type="ECO:0000256" key="3">
    <source>
        <dbReference type="ARBA" id="ARBA00022801"/>
    </source>
</evidence>
<dbReference type="AlphaFoldDB" id="A0A180H595"/>
<accession>A0A180H595</accession>
<feature type="transmembrane region" description="Helical" evidence="9">
    <location>
        <begin position="206"/>
        <end position="225"/>
    </location>
</feature>
<dbReference type="SUPFAM" id="SSF48317">
    <property type="entry name" value="Acid phosphatase/Vanadium-dependent haloperoxidase"/>
    <property type="match status" value="1"/>
</dbReference>
<keyword evidence="13" id="KW-1185">Reference proteome</keyword>
<dbReference type="EnsemblFungi" id="PTTG_25315-t43_1">
    <property type="protein sequence ID" value="PTTG_25315-t43_1-p1"/>
    <property type="gene ID" value="PTTG_25315"/>
</dbReference>
<reference evidence="12 13" key="3">
    <citation type="journal article" date="2017" name="G3 (Bethesda)">
        <title>Comparative analysis highlights variable genome content of wheat rusts and divergence of the mating loci.</title>
        <authorList>
            <person name="Cuomo C.A."/>
            <person name="Bakkeren G."/>
            <person name="Khalil H.B."/>
            <person name="Panwar V."/>
            <person name="Joly D."/>
            <person name="Linning R."/>
            <person name="Sakthikumar S."/>
            <person name="Song X."/>
            <person name="Adiconis X."/>
            <person name="Fan L."/>
            <person name="Goldberg J.M."/>
            <person name="Levin J.Z."/>
            <person name="Young S."/>
            <person name="Zeng Q."/>
            <person name="Anikster Y."/>
            <person name="Bruce M."/>
            <person name="Wang M."/>
            <person name="Yin C."/>
            <person name="McCallum B."/>
            <person name="Szabo L.J."/>
            <person name="Hulbert S."/>
            <person name="Chen X."/>
            <person name="Fellers J.P."/>
        </authorList>
    </citation>
    <scope>NUCLEOTIDE SEQUENCE</scope>
    <source>
        <strain evidence="13">Isolate 1-1 / race 1 (BBBD)</strain>
        <strain evidence="12">isolate 1-1 / race 1 (BBBD)</strain>
    </source>
</reference>
<dbReference type="InterPro" id="IPR000326">
    <property type="entry name" value="PAP2/HPO"/>
</dbReference>
<feature type="transmembrane region" description="Helical" evidence="9">
    <location>
        <begin position="272"/>
        <end position="292"/>
    </location>
</feature>
<evidence type="ECO:0000313" key="11">
    <source>
        <dbReference type="EMBL" id="OAV99838.1"/>
    </source>
</evidence>
<dbReference type="GO" id="GO:0005789">
    <property type="term" value="C:endoplasmic reticulum membrane"/>
    <property type="evidence" value="ECO:0007669"/>
    <property type="project" value="UniProtKB-SubCell"/>
</dbReference>
<reference evidence="11" key="2">
    <citation type="submission" date="2016-05" db="EMBL/GenBank/DDBJ databases">
        <title>Comparative analysis highlights variable genome content of wheat rusts and divergence of the mating loci.</title>
        <authorList>
            <person name="Cuomo C.A."/>
            <person name="Bakkeren G."/>
            <person name="Szabo L."/>
            <person name="Khalil H."/>
            <person name="Joly D."/>
            <person name="Goldberg J."/>
            <person name="Young S."/>
            <person name="Zeng Q."/>
            <person name="Fellers J."/>
        </authorList>
    </citation>
    <scope>NUCLEOTIDE SEQUENCE [LARGE SCALE GENOMIC DNA]</scope>
    <source>
        <strain evidence="11">1-1 BBBD Race 1</strain>
    </source>
</reference>
<dbReference type="PANTHER" id="PTHR14969">
    <property type="entry name" value="SPHINGOSINE-1-PHOSPHATE PHOSPHOHYDROLASE"/>
    <property type="match status" value="1"/>
</dbReference>